<proteinExistence type="predicted"/>
<dbReference type="InterPro" id="IPR000620">
    <property type="entry name" value="EamA_dom"/>
</dbReference>
<feature type="transmembrane region" description="Helical" evidence="5">
    <location>
        <begin position="280"/>
        <end position="302"/>
    </location>
</feature>
<feature type="domain" description="EamA" evidence="6">
    <location>
        <begin position="90"/>
        <end position="235"/>
    </location>
</feature>
<gene>
    <name evidence="7" type="ORF">Fcan01_04901</name>
</gene>
<keyword evidence="3 5" id="KW-1133">Transmembrane helix</keyword>
<feature type="transmembrane region" description="Helical" evidence="5">
    <location>
        <begin position="196"/>
        <end position="213"/>
    </location>
</feature>
<evidence type="ECO:0000313" key="8">
    <source>
        <dbReference type="Proteomes" id="UP000198287"/>
    </source>
</evidence>
<dbReference type="PANTHER" id="PTHR22911:SF6">
    <property type="entry name" value="SOLUTE CARRIER FAMILY 35 MEMBER G1"/>
    <property type="match status" value="1"/>
</dbReference>
<sequence>MPGKLSLSKKAKSWLPPQIAPAPPVTTTPVLVSITTIDLSTLVSPTSVLKPSENCDLTKNVSTNDKQNQDADPLSEPISKCIAFWTLYGGIFMSLSASIFFSVAFLLIKILEPHGVKSFGASLLFNLGVLLPCTVLIILNEFGPGWKNRGRVLKGIWPLGEETVLAYMLVQGLLQASSVVLRSLSLRHLSVGDMTVIVFSSPVVTTILAHFLVGEEIGIIFILIAIFTLCGVGCVTKPPIFTGAKEFDTGSLIGSAYAAGAMLTLSMKFVVTRKIKDTHFLAMTFFLGFTGTVVSLPLFLAFEDASSIIPTSEKSLFLELGLLSGFGAVASINLALKLEDAGVVALVRSCDVIAAFMLQFIFLGVVPDLLSAIGALMVWTGVLVAGIRKYLKDKQARKAETETIDRNK</sequence>
<organism evidence="7 8">
    <name type="scientific">Folsomia candida</name>
    <name type="common">Springtail</name>
    <dbReference type="NCBI Taxonomy" id="158441"/>
    <lineage>
        <taxon>Eukaryota</taxon>
        <taxon>Metazoa</taxon>
        <taxon>Ecdysozoa</taxon>
        <taxon>Arthropoda</taxon>
        <taxon>Hexapoda</taxon>
        <taxon>Collembola</taxon>
        <taxon>Entomobryomorpha</taxon>
        <taxon>Isotomoidea</taxon>
        <taxon>Isotomidae</taxon>
        <taxon>Proisotominae</taxon>
        <taxon>Folsomia</taxon>
    </lineage>
</organism>
<dbReference type="OrthoDB" id="306876at2759"/>
<dbReference type="AlphaFoldDB" id="A0A226EQ91"/>
<dbReference type="SUPFAM" id="SSF103481">
    <property type="entry name" value="Multidrug resistance efflux transporter EmrE"/>
    <property type="match status" value="2"/>
</dbReference>
<feature type="transmembrane region" description="Helical" evidence="5">
    <location>
        <begin position="164"/>
        <end position="184"/>
    </location>
</feature>
<dbReference type="EMBL" id="LNIX01000002">
    <property type="protein sequence ID" value="OXA59792.1"/>
    <property type="molecule type" value="Genomic_DNA"/>
</dbReference>
<protein>
    <submittedName>
        <fullName evidence="7">S-adenosylmethionine uptake transporter</fullName>
    </submittedName>
</protein>
<dbReference type="Proteomes" id="UP000198287">
    <property type="component" value="Unassembled WGS sequence"/>
</dbReference>
<evidence type="ECO:0000256" key="4">
    <source>
        <dbReference type="ARBA" id="ARBA00023136"/>
    </source>
</evidence>
<evidence type="ECO:0000313" key="7">
    <source>
        <dbReference type="EMBL" id="OXA59792.1"/>
    </source>
</evidence>
<feature type="domain" description="EamA" evidence="6">
    <location>
        <begin position="253"/>
        <end position="385"/>
    </location>
</feature>
<feature type="transmembrane region" description="Helical" evidence="5">
    <location>
        <begin position="317"/>
        <end position="336"/>
    </location>
</feature>
<dbReference type="OMA" id="VASENHM"/>
<feature type="transmembrane region" description="Helical" evidence="5">
    <location>
        <begin position="369"/>
        <end position="387"/>
    </location>
</feature>
<evidence type="ECO:0000256" key="2">
    <source>
        <dbReference type="ARBA" id="ARBA00022692"/>
    </source>
</evidence>
<dbReference type="Pfam" id="PF00892">
    <property type="entry name" value="EamA"/>
    <property type="match status" value="2"/>
</dbReference>
<feature type="transmembrane region" description="Helical" evidence="5">
    <location>
        <begin position="123"/>
        <end position="143"/>
    </location>
</feature>
<feature type="transmembrane region" description="Helical" evidence="5">
    <location>
        <begin position="252"/>
        <end position="271"/>
    </location>
</feature>
<reference evidence="7 8" key="1">
    <citation type="submission" date="2015-12" db="EMBL/GenBank/DDBJ databases">
        <title>The genome of Folsomia candida.</title>
        <authorList>
            <person name="Faddeeva A."/>
            <person name="Derks M.F."/>
            <person name="Anvar Y."/>
            <person name="Smit S."/>
            <person name="Van Straalen N."/>
            <person name="Roelofs D."/>
        </authorList>
    </citation>
    <scope>NUCLEOTIDE SEQUENCE [LARGE SCALE GENOMIC DNA]</scope>
    <source>
        <strain evidence="7 8">VU population</strain>
        <tissue evidence="7">Whole body</tissue>
    </source>
</reference>
<dbReference type="GO" id="GO:0016020">
    <property type="term" value="C:membrane"/>
    <property type="evidence" value="ECO:0007669"/>
    <property type="project" value="UniProtKB-SubCell"/>
</dbReference>
<feature type="transmembrane region" description="Helical" evidence="5">
    <location>
        <begin position="343"/>
        <end position="363"/>
    </location>
</feature>
<evidence type="ECO:0000256" key="5">
    <source>
        <dbReference type="SAM" id="Phobius"/>
    </source>
</evidence>
<evidence type="ECO:0000256" key="1">
    <source>
        <dbReference type="ARBA" id="ARBA00004141"/>
    </source>
</evidence>
<dbReference type="InterPro" id="IPR037185">
    <property type="entry name" value="EmrE-like"/>
</dbReference>
<comment type="caution">
    <text evidence="7">The sequence shown here is derived from an EMBL/GenBank/DDBJ whole genome shotgun (WGS) entry which is preliminary data.</text>
</comment>
<evidence type="ECO:0000259" key="6">
    <source>
        <dbReference type="Pfam" id="PF00892"/>
    </source>
</evidence>
<accession>A0A226EQ91</accession>
<dbReference type="PANTHER" id="PTHR22911">
    <property type="entry name" value="ACYL-MALONYL CONDENSING ENZYME-RELATED"/>
    <property type="match status" value="1"/>
</dbReference>
<feature type="transmembrane region" description="Helical" evidence="5">
    <location>
        <begin position="220"/>
        <end position="240"/>
    </location>
</feature>
<comment type="subcellular location">
    <subcellularLocation>
        <location evidence="1">Membrane</location>
        <topology evidence="1">Multi-pass membrane protein</topology>
    </subcellularLocation>
</comment>
<name>A0A226EQ91_FOLCA</name>
<feature type="transmembrane region" description="Helical" evidence="5">
    <location>
        <begin position="85"/>
        <end position="111"/>
    </location>
</feature>
<keyword evidence="4 5" id="KW-0472">Membrane</keyword>
<keyword evidence="8" id="KW-1185">Reference proteome</keyword>
<evidence type="ECO:0000256" key="3">
    <source>
        <dbReference type="ARBA" id="ARBA00022989"/>
    </source>
</evidence>
<keyword evidence="2 5" id="KW-0812">Transmembrane</keyword>